<feature type="region of interest" description="Disordered" evidence="7">
    <location>
        <begin position="436"/>
        <end position="895"/>
    </location>
</feature>
<feature type="active site" description="Charge relay system" evidence="5">
    <location>
        <position position="1029"/>
    </location>
</feature>
<evidence type="ECO:0000313" key="11">
    <source>
        <dbReference type="Proteomes" id="UP000256970"/>
    </source>
</evidence>
<dbReference type="InterPro" id="IPR000209">
    <property type="entry name" value="Peptidase_S8/S53_dom"/>
</dbReference>
<feature type="active site" description="Charge relay system" evidence="5">
    <location>
        <position position="972"/>
    </location>
</feature>
<name>A0A383VCU7_TETOB</name>
<feature type="region of interest" description="Disordered" evidence="7">
    <location>
        <begin position="1452"/>
        <end position="1546"/>
    </location>
</feature>
<protein>
    <recommendedName>
        <fullName evidence="9">Peptidase S8/S53 domain-containing protein</fullName>
    </recommendedName>
</protein>
<gene>
    <name evidence="10" type="ORF">BQ4739_LOCUS3120</name>
</gene>
<feature type="compositionally biased region" description="Polar residues" evidence="7">
    <location>
        <begin position="1514"/>
        <end position="1523"/>
    </location>
</feature>
<evidence type="ECO:0000256" key="8">
    <source>
        <dbReference type="SAM" id="SignalP"/>
    </source>
</evidence>
<feature type="compositionally biased region" description="Low complexity" evidence="7">
    <location>
        <begin position="526"/>
        <end position="549"/>
    </location>
</feature>
<dbReference type="GO" id="GO:0004252">
    <property type="term" value="F:serine-type endopeptidase activity"/>
    <property type="evidence" value="ECO:0007669"/>
    <property type="project" value="UniProtKB-UniRule"/>
</dbReference>
<keyword evidence="4 5" id="KW-0720">Serine protease</keyword>
<feature type="compositionally biased region" description="Low complexity" evidence="7">
    <location>
        <begin position="246"/>
        <end position="260"/>
    </location>
</feature>
<dbReference type="PROSITE" id="PS51892">
    <property type="entry name" value="SUBTILASE"/>
    <property type="match status" value="1"/>
</dbReference>
<feature type="chain" id="PRO_5017087072" description="Peptidase S8/S53 domain-containing protein" evidence="8">
    <location>
        <begin position="30"/>
        <end position="2114"/>
    </location>
</feature>
<dbReference type="STRING" id="3088.A0A383VCU7"/>
<dbReference type="PROSITE" id="PS00138">
    <property type="entry name" value="SUBTILASE_SER"/>
    <property type="match status" value="1"/>
</dbReference>
<keyword evidence="3 5" id="KW-0378">Hydrolase</keyword>
<dbReference type="SUPFAM" id="SSF52743">
    <property type="entry name" value="Subtilisin-like"/>
    <property type="match status" value="1"/>
</dbReference>
<dbReference type="InterPro" id="IPR036852">
    <property type="entry name" value="Peptidase_S8/S53_dom_sf"/>
</dbReference>
<feature type="compositionally biased region" description="Low complexity" evidence="7">
    <location>
        <begin position="824"/>
        <end position="833"/>
    </location>
</feature>
<dbReference type="InterPro" id="IPR023827">
    <property type="entry name" value="Peptidase_S8_Asp-AS"/>
</dbReference>
<keyword evidence="8" id="KW-0732">Signal</keyword>
<feature type="compositionally biased region" description="Low complexity" evidence="7">
    <location>
        <begin position="465"/>
        <end position="476"/>
    </location>
</feature>
<feature type="region of interest" description="Disordered" evidence="7">
    <location>
        <begin position="353"/>
        <end position="424"/>
    </location>
</feature>
<feature type="signal peptide" evidence="8">
    <location>
        <begin position="1"/>
        <end position="29"/>
    </location>
</feature>
<feature type="compositionally biased region" description="Low complexity" evidence="7">
    <location>
        <begin position="359"/>
        <end position="373"/>
    </location>
</feature>
<proteinExistence type="inferred from homology"/>
<feature type="compositionally biased region" description="Basic and acidic residues" evidence="7">
    <location>
        <begin position="587"/>
        <end position="598"/>
    </location>
</feature>
<dbReference type="PRINTS" id="PR00723">
    <property type="entry name" value="SUBTILISIN"/>
</dbReference>
<feature type="compositionally biased region" description="Low complexity" evidence="7">
    <location>
        <begin position="491"/>
        <end position="502"/>
    </location>
</feature>
<keyword evidence="11" id="KW-1185">Reference proteome</keyword>
<feature type="region of interest" description="Disordered" evidence="7">
    <location>
        <begin position="227"/>
        <end position="278"/>
    </location>
</feature>
<organism evidence="10 11">
    <name type="scientific">Tetradesmus obliquus</name>
    <name type="common">Green alga</name>
    <name type="synonym">Acutodesmus obliquus</name>
    <dbReference type="NCBI Taxonomy" id="3088"/>
    <lineage>
        <taxon>Eukaryota</taxon>
        <taxon>Viridiplantae</taxon>
        <taxon>Chlorophyta</taxon>
        <taxon>core chlorophytes</taxon>
        <taxon>Chlorophyceae</taxon>
        <taxon>CS clade</taxon>
        <taxon>Sphaeropleales</taxon>
        <taxon>Scenedesmaceae</taxon>
        <taxon>Tetradesmus</taxon>
    </lineage>
</organism>
<feature type="compositionally biased region" description="Low complexity" evidence="7">
    <location>
        <begin position="665"/>
        <end position="682"/>
    </location>
</feature>
<dbReference type="Proteomes" id="UP000256970">
    <property type="component" value="Unassembled WGS sequence"/>
</dbReference>
<comment type="similarity">
    <text evidence="1 5 6">Belongs to the peptidase S8 family.</text>
</comment>
<dbReference type="PANTHER" id="PTHR43806:SF66">
    <property type="entry name" value="SERIN ENDOPEPTIDASE"/>
    <property type="match status" value="1"/>
</dbReference>
<feature type="compositionally biased region" description="Low complexity" evidence="7">
    <location>
        <begin position="762"/>
        <end position="784"/>
    </location>
</feature>
<evidence type="ECO:0000256" key="1">
    <source>
        <dbReference type="ARBA" id="ARBA00011073"/>
    </source>
</evidence>
<evidence type="ECO:0000259" key="9">
    <source>
        <dbReference type="Pfam" id="PF00082"/>
    </source>
</evidence>
<dbReference type="EMBL" id="FNXT01000239">
    <property type="protein sequence ID" value="SZX62542.1"/>
    <property type="molecule type" value="Genomic_DNA"/>
</dbReference>
<feature type="domain" description="Peptidase S8/S53" evidence="9">
    <location>
        <begin position="963"/>
        <end position="1222"/>
    </location>
</feature>
<evidence type="ECO:0000256" key="3">
    <source>
        <dbReference type="ARBA" id="ARBA00022801"/>
    </source>
</evidence>
<dbReference type="GO" id="GO:0006508">
    <property type="term" value="P:proteolysis"/>
    <property type="evidence" value="ECO:0007669"/>
    <property type="project" value="UniProtKB-KW"/>
</dbReference>
<dbReference type="InterPro" id="IPR050131">
    <property type="entry name" value="Peptidase_S8_subtilisin-like"/>
</dbReference>
<accession>A0A383VCU7</accession>
<feature type="compositionally biased region" description="Low complexity" evidence="7">
    <location>
        <begin position="842"/>
        <end position="864"/>
    </location>
</feature>
<dbReference type="InterPro" id="IPR015500">
    <property type="entry name" value="Peptidase_S8_subtilisin-rel"/>
</dbReference>
<evidence type="ECO:0000256" key="2">
    <source>
        <dbReference type="ARBA" id="ARBA00022670"/>
    </source>
</evidence>
<evidence type="ECO:0000256" key="5">
    <source>
        <dbReference type="PROSITE-ProRule" id="PRU01240"/>
    </source>
</evidence>
<dbReference type="GO" id="GO:0005615">
    <property type="term" value="C:extracellular space"/>
    <property type="evidence" value="ECO:0007669"/>
    <property type="project" value="TreeGrafter"/>
</dbReference>
<dbReference type="InterPro" id="IPR023828">
    <property type="entry name" value="Peptidase_S8_Ser-AS"/>
</dbReference>
<feature type="compositionally biased region" description="Low complexity" evidence="7">
    <location>
        <begin position="699"/>
        <end position="733"/>
    </location>
</feature>
<dbReference type="InterPro" id="IPR022398">
    <property type="entry name" value="Peptidase_S8_His-AS"/>
</dbReference>
<feature type="compositionally biased region" description="Low complexity" evidence="7">
    <location>
        <begin position="1524"/>
        <end position="1533"/>
    </location>
</feature>
<evidence type="ECO:0000256" key="7">
    <source>
        <dbReference type="SAM" id="MobiDB-lite"/>
    </source>
</evidence>
<keyword evidence="2 5" id="KW-0645">Protease</keyword>
<feature type="compositionally biased region" description="Polar residues" evidence="7">
    <location>
        <begin position="503"/>
        <end position="524"/>
    </location>
</feature>
<dbReference type="Gene3D" id="3.40.50.200">
    <property type="entry name" value="Peptidase S8/S53 domain"/>
    <property type="match status" value="1"/>
</dbReference>
<dbReference type="PROSITE" id="PS00137">
    <property type="entry name" value="SUBTILASE_HIS"/>
    <property type="match status" value="1"/>
</dbReference>
<dbReference type="Pfam" id="PF00082">
    <property type="entry name" value="Peptidase_S8"/>
    <property type="match status" value="1"/>
</dbReference>
<dbReference type="PANTHER" id="PTHR43806">
    <property type="entry name" value="PEPTIDASE S8"/>
    <property type="match status" value="1"/>
</dbReference>
<feature type="compositionally biased region" description="Low complexity" evidence="7">
    <location>
        <begin position="1452"/>
        <end position="1481"/>
    </location>
</feature>
<feature type="active site" description="Charge relay system" evidence="5">
    <location>
        <position position="1205"/>
    </location>
</feature>
<evidence type="ECO:0000313" key="10">
    <source>
        <dbReference type="EMBL" id="SZX62542.1"/>
    </source>
</evidence>
<feature type="compositionally biased region" description="Gly residues" evidence="7">
    <location>
        <begin position="655"/>
        <end position="664"/>
    </location>
</feature>
<feature type="compositionally biased region" description="Low complexity" evidence="7">
    <location>
        <begin position="1492"/>
        <end position="1508"/>
    </location>
</feature>
<sequence>MRREWQRQQQQQRRCLGWLLLLLLVTAQAAEVLQTAVLVEFDGAAFKEAVISTSTEAAAAAASTAKLRDPSTLRRPRRGTATAAAARQRAAAAAVPAADRLARRILDSAKDSKIRIRRYQPYGLVFEGMSVEAETAADAAALRTMLRSNPRVKKIYPVFMVQQPDIIPPTGWQQPLQQPQQQLQLPVGAASAGLSVAESTASSSSSSSSSSSLRRLQSIESPAAAGLVPDAAVGTPFPRGSNTGPSISSSSSRRSSSSIKDGSRDSRVGAPAADSTASSNAGVAFGQLLAAAAARLKSFQTSIATAVSNTPPPRLLPSAKTLGDMDSQTTSSSSSSSDNGNSLFSALSKLPSFGGSSGSSGSSSGSSSSSNNSMNLLEALSKLPGFGSSGSSSSSANTKNSDSSSPNSGSSSSSSSNSSGSDNSISLFTALSRLPILGGSSSSSSGGSNNGDSSSWVDDNDDVSVSDSASNSKSDSPAADVSKPATKSADSSSRSSSSSSSSNARPGNANGSDQKDPQQLQTDEPSAAAANSSSSSTVSSGGNSSSDATPRAARYRGGSSNSSSSITGDAPGGVRPRGAGARRTHIRGADGTDLREDQDSSSSSSSSSRGNFTGAGRAGASRGNVKYPRVAGPGGNRKQQRNAAAGRIVNPGSSRGSGRGGRAGGATPRRALPLQQQQQQGNGAAGAGTGRNITRRGRPAGAAAGRGNAAAAAGPRRQGLAPIKQQPLIPLQPHRLLDNSTGSSSSSSSALPRFGTNHARPARPTTSQSTSRPSSRPTSRPAATKISVNSTRADRKFSVKSTAAAGEEPFVDTPDIPVLAEDPSSSSSSSSSSEELPAANSTTSDVPADTPAAAAQPPAATSPPNKAKDDSTANSTSTSNNNNNNKNDNSEPLAPRRAVRLPTITQQPAYLRLSSNISGIDSTVKLPLGFNGSMVGFRPNVEWATADLLTGVTELRSNFKLTGRGVKIGIIDTGIDYTHPAFGGCTAINEPAGQCRVVAGKDLVGDEFVSGKDVQKPDNDPRDCHNSSHGTTVAGIAAAGWHERAQMLGVAPEAQLGIYKVFGCKGTAPTSAIIAAIQQAVLDGMDIINLSLSLGPGFPAEPYKSVMQKVYDMGVIATKSAGNQGLPAGQGLFWVDAYTGAGSITVAAADTSNGVVGQLASSDFSTYGPDANLNLLPHAAAPGSNVLTTTTTTVNGGYTVMSGTSHATPYMSGGLALLLQLEREREEATNGPLRLARDWQSPLASQGMNHSTMLPALISTATPITSDYQKEVSTAVPKSGAGLVNFAAAYFNPIEITPTYLSLPSNLRSNHTEVVTLRNKLPADGPGSVEQRTFSYVVSHRRAMAVRITNEWGAMPTMLRAGLGADVVVEPRVVTLPPGGTATIKLTYSLPDMIRNSPWLYSGYIDLRPVLNSPSSTAILEQLQRQFGSSGLASLLDDVTAPVDDAAGAAGAAGAADLQPPGGNNSLLDLANSSSSSSSGSEEMQDQPPPADSNSSSSSASQAQQEPATELPVDTSQEQQPPTSSSSSSSSSSNVVEPDPADEWWIGALPGSVRSRLRRGQPLMPHQQQHIDQMRQHAGAIARRKIEPRAAGAVPQVRPRPEVTEAVAGLNSAATAAAAAVAGAQGAVPQVRPRPEVTEAVAGLNATVAAAAAVPEAMGAAGNATATAAAAAAGAEAPVADVNATAPAAAAAAAAEKTADGRRLKSIAAGNSTSTTAQGGVAAAAAAAAPVSIAAVDTVAAVAAVDKLPKPSPAAYPAAVPVAPAAPAAAVIKPTTSAMPTPAAAPQPAAPAPAANVVPPAAAGHAAPAAAAAATPATNTTTTSTPAAAAVLTTNTSATTNSTPAADASVATAAASAAAALTIWHPEMRWSDIWRFDQNDSPVPVPRALVIPYQGVSTNYSTLPLMPDQDSFLDPLAPGLCYAPAEESVNVNYPEYAMDIAFDVNSCKQNTADYWTREPIRIPLNHLRTRPCDLRVTLSPQLPVKRIELDLLDDQGRMLGHLPPINTPVFSRAPALDPSSSGEGAESPVILAVYSYCLSWKGLYRPAGQPESSSKLASVVVGRTYRLVAHLEAPTAAGDLQLLPTPVMVKVPIRGKFTVTKSPPAPSRKSRLMR</sequence>
<feature type="compositionally biased region" description="Low complexity" evidence="7">
    <location>
        <begin position="438"/>
        <end position="457"/>
    </location>
</feature>
<feature type="region of interest" description="Disordered" evidence="7">
    <location>
        <begin position="307"/>
        <end position="341"/>
    </location>
</feature>
<dbReference type="PROSITE" id="PS00136">
    <property type="entry name" value="SUBTILASE_ASP"/>
    <property type="match status" value="1"/>
</dbReference>
<feature type="compositionally biased region" description="Low complexity" evidence="7">
    <location>
        <begin position="389"/>
        <end position="424"/>
    </location>
</feature>
<reference evidence="10 11" key="1">
    <citation type="submission" date="2016-10" db="EMBL/GenBank/DDBJ databases">
        <authorList>
            <person name="Cai Z."/>
        </authorList>
    </citation>
    <scope>NUCLEOTIDE SEQUENCE [LARGE SCALE GENOMIC DNA]</scope>
</reference>
<evidence type="ECO:0000256" key="6">
    <source>
        <dbReference type="RuleBase" id="RU003355"/>
    </source>
</evidence>
<feature type="compositionally biased region" description="Low complexity" evidence="7">
    <location>
        <begin position="872"/>
        <end position="887"/>
    </location>
</feature>
<evidence type="ECO:0000256" key="4">
    <source>
        <dbReference type="ARBA" id="ARBA00022825"/>
    </source>
</evidence>